<comment type="caution">
    <text evidence="1">The sequence shown here is derived from an EMBL/GenBank/DDBJ whole genome shotgun (WGS) entry which is preliminary data.</text>
</comment>
<evidence type="ECO:0000313" key="2">
    <source>
        <dbReference type="Proteomes" id="UP000036987"/>
    </source>
</evidence>
<evidence type="ECO:0000313" key="1">
    <source>
        <dbReference type="EMBL" id="KMZ61818.1"/>
    </source>
</evidence>
<dbReference type="Proteomes" id="UP000036987">
    <property type="component" value="Unassembled WGS sequence"/>
</dbReference>
<organism evidence="1 2">
    <name type="scientific">Zostera marina</name>
    <name type="common">Eelgrass</name>
    <dbReference type="NCBI Taxonomy" id="29655"/>
    <lineage>
        <taxon>Eukaryota</taxon>
        <taxon>Viridiplantae</taxon>
        <taxon>Streptophyta</taxon>
        <taxon>Embryophyta</taxon>
        <taxon>Tracheophyta</taxon>
        <taxon>Spermatophyta</taxon>
        <taxon>Magnoliopsida</taxon>
        <taxon>Liliopsida</taxon>
        <taxon>Zosteraceae</taxon>
        <taxon>Zostera</taxon>
    </lineage>
</organism>
<reference evidence="2" key="1">
    <citation type="journal article" date="2016" name="Nature">
        <title>The genome of the seagrass Zostera marina reveals angiosperm adaptation to the sea.</title>
        <authorList>
            <person name="Olsen J.L."/>
            <person name="Rouze P."/>
            <person name="Verhelst B."/>
            <person name="Lin Y.-C."/>
            <person name="Bayer T."/>
            <person name="Collen J."/>
            <person name="Dattolo E."/>
            <person name="De Paoli E."/>
            <person name="Dittami S."/>
            <person name="Maumus F."/>
            <person name="Michel G."/>
            <person name="Kersting A."/>
            <person name="Lauritano C."/>
            <person name="Lohaus R."/>
            <person name="Toepel M."/>
            <person name="Tonon T."/>
            <person name="Vanneste K."/>
            <person name="Amirebrahimi M."/>
            <person name="Brakel J."/>
            <person name="Bostroem C."/>
            <person name="Chovatia M."/>
            <person name="Grimwood J."/>
            <person name="Jenkins J.W."/>
            <person name="Jueterbock A."/>
            <person name="Mraz A."/>
            <person name="Stam W.T."/>
            <person name="Tice H."/>
            <person name="Bornberg-Bauer E."/>
            <person name="Green P.J."/>
            <person name="Pearson G.A."/>
            <person name="Procaccini G."/>
            <person name="Duarte C.M."/>
            <person name="Schmutz J."/>
            <person name="Reusch T.B.H."/>
            <person name="Van de Peer Y."/>
        </authorList>
    </citation>
    <scope>NUCLEOTIDE SEQUENCE [LARGE SCALE GENOMIC DNA]</scope>
    <source>
        <strain evidence="2">cv. Finnish</strain>
    </source>
</reference>
<protein>
    <submittedName>
        <fullName evidence="1">Uncharacterized protein</fullName>
    </submittedName>
</protein>
<gene>
    <name evidence="1" type="ORF">ZOSMA_4G01070</name>
</gene>
<accession>A0A0K9NYN5</accession>
<proteinExistence type="predicted"/>
<dbReference type="EMBL" id="LFYR01001430">
    <property type="protein sequence ID" value="KMZ61818.1"/>
    <property type="molecule type" value="Genomic_DNA"/>
</dbReference>
<dbReference type="AlphaFoldDB" id="A0A0K9NYN5"/>
<keyword evidence="2" id="KW-1185">Reference proteome</keyword>
<sequence length="64" mass="7282">MCNISVGVVSGLRVLIIRGDKRLRQLSEKIVHLYSIPVTYFQSISSIEQICFHLNPINFFSVSN</sequence>
<name>A0A0K9NYN5_ZOSMR</name>